<dbReference type="PROSITE" id="PS50076">
    <property type="entry name" value="DNAJ_2"/>
    <property type="match status" value="1"/>
</dbReference>
<dbReference type="InterPro" id="IPR004640">
    <property type="entry name" value="HscB"/>
</dbReference>
<feature type="domain" description="J" evidence="3">
    <location>
        <begin position="62"/>
        <end position="134"/>
    </location>
</feature>
<dbReference type="GO" id="GO:0051259">
    <property type="term" value="P:protein complex oligomerization"/>
    <property type="evidence" value="ECO:0007669"/>
    <property type="project" value="InterPro"/>
</dbReference>
<evidence type="ECO:0000313" key="5">
    <source>
        <dbReference type="Proteomes" id="UP000031036"/>
    </source>
</evidence>
<dbReference type="GO" id="GO:0044571">
    <property type="term" value="P:[2Fe-2S] cluster assembly"/>
    <property type="evidence" value="ECO:0007669"/>
    <property type="project" value="InterPro"/>
</dbReference>
<accession>A0A0B2V808</accession>
<evidence type="ECO:0000256" key="2">
    <source>
        <dbReference type="ARBA" id="ARBA00023186"/>
    </source>
</evidence>
<dbReference type="PANTHER" id="PTHR14021:SF15">
    <property type="entry name" value="IRON-SULFUR CLUSTER CO-CHAPERONE PROTEIN HSCB"/>
    <property type="match status" value="1"/>
</dbReference>
<reference evidence="4 5" key="1">
    <citation type="submission" date="2014-11" db="EMBL/GenBank/DDBJ databases">
        <title>Genetic blueprint of the zoonotic pathogen Toxocara canis.</title>
        <authorList>
            <person name="Zhu X.-Q."/>
            <person name="Korhonen P.K."/>
            <person name="Cai H."/>
            <person name="Young N.D."/>
            <person name="Nejsum P."/>
            <person name="von Samson-Himmelstjerna G."/>
            <person name="Boag P.R."/>
            <person name="Tan P."/>
            <person name="Li Q."/>
            <person name="Min J."/>
            <person name="Yang Y."/>
            <person name="Wang X."/>
            <person name="Fang X."/>
            <person name="Hall R.S."/>
            <person name="Hofmann A."/>
            <person name="Sternberg P.W."/>
            <person name="Jex A.R."/>
            <person name="Gasser R.B."/>
        </authorList>
    </citation>
    <scope>NUCLEOTIDE SEQUENCE [LARGE SCALE GENOMIC DNA]</scope>
    <source>
        <strain evidence="4">PN_DK_2014</strain>
    </source>
</reference>
<dbReference type="InterPro" id="IPR036869">
    <property type="entry name" value="J_dom_sf"/>
</dbReference>
<dbReference type="GO" id="GO:0051087">
    <property type="term" value="F:protein-folding chaperone binding"/>
    <property type="evidence" value="ECO:0007669"/>
    <property type="project" value="InterPro"/>
</dbReference>
<dbReference type="STRING" id="6265.A0A0B2V808"/>
<organism evidence="4 5">
    <name type="scientific">Toxocara canis</name>
    <name type="common">Canine roundworm</name>
    <dbReference type="NCBI Taxonomy" id="6265"/>
    <lineage>
        <taxon>Eukaryota</taxon>
        <taxon>Metazoa</taxon>
        <taxon>Ecdysozoa</taxon>
        <taxon>Nematoda</taxon>
        <taxon>Chromadorea</taxon>
        <taxon>Rhabditida</taxon>
        <taxon>Spirurina</taxon>
        <taxon>Ascaridomorpha</taxon>
        <taxon>Ascaridoidea</taxon>
        <taxon>Toxocaridae</taxon>
        <taxon>Toxocara</taxon>
    </lineage>
</organism>
<protein>
    <submittedName>
        <fullName evidence="4">Iron-sulfur cluster co-chaperone protein HscB, mitochondrial</fullName>
    </submittedName>
</protein>
<evidence type="ECO:0000313" key="4">
    <source>
        <dbReference type="EMBL" id="KHN77100.1"/>
    </source>
</evidence>
<dbReference type="OrthoDB" id="277802at2759"/>
<evidence type="ECO:0000256" key="1">
    <source>
        <dbReference type="ARBA" id="ARBA00010476"/>
    </source>
</evidence>
<name>A0A0B2V808_TOXCA</name>
<dbReference type="SUPFAM" id="SSF46565">
    <property type="entry name" value="Chaperone J-domain"/>
    <property type="match status" value="1"/>
</dbReference>
<dbReference type="Proteomes" id="UP000031036">
    <property type="component" value="Unassembled WGS sequence"/>
</dbReference>
<dbReference type="GO" id="GO:0005739">
    <property type="term" value="C:mitochondrion"/>
    <property type="evidence" value="ECO:0007669"/>
    <property type="project" value="TreeGrafter"/>
</dbReference>
<evidence type="ECO:0000259" key="3">
    <source>
        <dbReference type="PROSITE" id="PS50076"/>
    </source>
</evidence>
<dbReference type="Gene3D" id="1.10.287.110">
    <property type="entry name" value="DnaJ domain"/>
    <property type="match status" value="1"/>
</dbReference>
<comment type="similarity">
    <text evidence="1">Belongs to the HscB family.</text>
</comment>
<dbReference type="CDD" id="cd06257">
    <property type="entry name" value="DnaJ"/>
    <property type="match status" value="1"/>
</dbReference>
<dbReference type="InterPro" id="IPR009073">
    <property type="entry name" value="HscB_oligo_C"/>
</dbReference>
<dbReference type="Pfam" id="PF07743">
    <property type="entry name" value="HSCB_C"/>
    <property type="match status" value="1"/>
</dbReference>
<dbReference type="Gene3D" id="1.20.1280.20">
    <property type="entry name" value="HscB, C-terminal domain"/>
    <property type="match status" value="1"/>
</dbReference>
<gene>
    <name evidence="4" type="primary">Hscb</name>
    <name evidence="4" type="ORF">Tcan_06127</name>
</gene>
<dbReference type="InterPro" id="IPR036386">
    <property type="entry name" value="HscB_C_sf"/>
</dbReference>
<dbReference type="PANTHER" id="PTHR14021">
    <property type="entry name" value="IRON-SULFUR CLUSTER CO-CHAPERONE PROTEIN HSCB"/>
    <property type="match status" value="1"/>
</dbReference>
<keyword evidence="5" id="KW-1185">Reference proteome</keyword>
<dbReference type="InterPro" id="IPR001623">
    <property type="entry name" value="DnaJ_domain"/>
</dbReference>
<dbReference type="AlphaFoldDB" id="A0A0B2V808"/>
<dbReference type="OMA" id="CRCIQPV"/>
<dbReference type="SUPFAM" id="SSF47144">
    <property type="entry name" value="HSC20 (HSCB), C-terminal oligomerisation domain"/>
    <property type="match status" value="1"/>
</dbReference>
<dbReference type="NCBIfam" id="TIGR00714">
    <property type="entry name" value="hscB"/>
    <property type="match status" value="1"/>
</dbReference>
<proteinExistence type="inferred from homology"/>
<dbReference type="GO" id="GO:0001671">
    <property type="term" value="F:ATPase activator activity"/>
    <property type="evidence" value="ECO:0007669"/>
    <property type="project" value="InterPro"/>
</dbReference>
<dbReference type="SMART" id="SM00271">
    <property type="entry name" value="DnaJ"/>
    <property type="match status" value="1"/>
</dbReference>
<sequence>MSMLAQRVNRISARTPLRLLSKIKEDCTMPQDCWKCEKALDCLKEKFFCPACSAIQPLENENFFDYLGVRPSFDVDVSVLKKHFLELQSRIHPDKFSRCSKKEKEISELCSSYLNDAYHTLTEPLRRAQYLLKLRGEGTNPEETASSGEFLVEMMELNEEADSLDSQAEINEMLKRIDDRIDILCAQFKEDFESGRTSAAKEAVVKMTFFYRLRANLNKKLGFS</sequence>
<keyword evidence="2" id="KW-0143">Chaperone</keyword>
<comment type="caution">
    <text evidence="4">The sequence shown here is derived from an EMBL/GenBank/DDBJ whole genome shotgun (WGS) entry which is preliminary data.</text>
</comment>
<dbReference type="EMBL" id="JPKZ01002384">
    <property type="protein sequence ID" value="KHN77100.1"/>
    <property type="molecule type" value="Genomic_DNA"/>
</dbReference>